<evidence type="ECO:0000256" key="3">
    <source>
        <dbReference type="PIRSR" id="PIRSR000390-2"/>
    </source>
</evidence>
<dbReference type="InterPro" id="IPR015421">
    <property type="entry name" value="PyrdxlP-dep_Trfase_major"/>
</dbReference>
<evidence type="ECO:0000256" key="2">
    <source>
        <dbReference type="PIRSR" id="PIRSR000390-1"/>
    </source>
</evidence>
<dbReference type="InterPro" id="IPR015422">
    <property type="entry name" value="PyrdxlP-dep_Trfase_small"/>
</dbReference>
<dbReference type="PIRSF" id="PIRSF000390">
    <property type="entry name" value="PLP_StrS"/>
    <property type="match status" value="1"/>
</dbReference>
<dbReference type="SUPFAM" id="SSF53383">
    <property type="entry name" value="PLP-dependent transferases"/>
    <property type="match status" value="1"/>
</dbReference>
<comment type="caution">
    <text evidence="5">The sequence shown here is derived from an EMBL/GenBank/DDBJ whole genome shotgun (WGS) entry which is preliminary data.</text>
</comment>
<evidence type="ECO:0000256" key="1">
    <source>
        <dbReference type="ARBA" id="ARBA00037999"/>
    </source>
</evidence>
<accession>A0A5C4LB86</accession>
<dbReference type="PANTHER" id="PTHR30244">
    <property type="entry name" value="TRANSAMINASE"/>
    <property type="match status" value="1"/>
</dbReference>
<dbReference type="AlphaFoldDB" id="A0A5C4LB86"/>
<keyword evidence="6" id="KW-1185">Reference proteome</keyword>
<dbReference type="GO" id="GO:0030170">
    <property type="term" value="F:pyridoxal phosphate binding"/>
    <property type="evidence" value="ECO:0007669"/>
    <property type="project" value="TreeGrafter"/>
</dbReference>
<name>A0A5C4LB86_9HYPH</name>
<proteinExistence type="inferred from homology"/>
<dbReference type="GO" id="GO:0000271">
    <property type="term" value="P:polysaccharide biosynthetic process"/>
    <property type="evidence" value="ECO:0007669"/>
    <property type="project" value="TreeGrafter"/>
</dbReference>
<dbReference type="OrthoDB" id="9768668at2"/>
<keyword evidence="5" id="KW-0032">Aminotransferase</keyword>
<keyword evidence="3 4" id="KW-0663">Pyridoxal phosphate</keyword>
<dbReference type="GO" id="GO:0008483">
    <property type="term" value="F:transaminase activity"/>
    <property type="evidence" value="ECO:0007669"/>
    <property type="project" value="UniProtKB-KW"/>
</dbReference>
<sequence length="387" mass="41368">MIPIIKPSLGEAEVEAASAVIRSGWLTQGPQVAAFESEFAHAVGAPHACAVSNCTTALHLALLAAGVGPGDEVITVSHTFIACANAIRQCGAEPVLVDIDPDTLTIDPDLAEAAITPRTRAILAVHQIGMPCDMARLIGIARRHGVALVEDAACAIGSEIRIDGAWQRIGRPLGDVACFSMHPRKILTTGEGGMLVTRHAAFDRQFRLWRQHGMGLSDVARHASRAVVFEDYPTTGYNYRLTDLQAAIGRVQLARLDAIVAERRRLAGLYAECLAEIPGVEVPREPDWARSNWQSYCIRLGPAADQVAVMQGLLDRGIASRRGVMCIHLEPAYADLPLRAALPHSEAARDRCILLPLYAGMGEDTVRSVAVALADALTGRPALPLSA</sequence>
<dbReference type="Gene3D" id="3.40.640.10">
    <property type="entry name" value="Type I PLP-dependent aspartate aminotransferase-like (Major domain)"/>
    <property type="match status" value="1"/>
</dbReference>
<dbReference type="PANTHER" id="PTHR30244:SF34">
    <property type="entry name" value="DTDP-4-AMINO-4,6-DIDEOXYGALACTOSE TRANSAMINASE"/>
    <property type="match status" value="1"/>
</dbReference>
<dbReference type="Pfam" id="PF01041">
    <property type="entry name" value="DegT_DnrJ_EryC1"/>
    <property type="match status" value="1"/>
</dbReference>
<feature type="active site" description="Proton acceptor" evidence="2">
    <location>
        <position position="185"/>
    </location>
</feature>
<dbReference type="InterPro" id="IPR000653">
    <property type="entry name" value="DegT/StrS_aminotransferase"/>
</dbReference>
<gene>
    <name evidence="5" type="ORF">FF100_23410</name>
</gene>
<keyword evidence="5" id="KW-0808">Transferase</keyword>
<dbReference type="RefSeq" id="WP_139038177.1">
    <property type="nucleotide sequence ID" value="NZ_VDDA01000013.1"/>
</dbReference>
<dbReference type="Proteomes" id="UP000305267">
    <property type="component" value="Unassembled WGS sequence"/>
</dbReference>
<protein>
    <submittedName>
        <fullName evidence="5">DegT/DnrJ/EryC1/StrS family aminotransferase</fullName>
    </submittedName>
</protein>
<comment type="similarity">
    <text evidence="1 4">Belongs to the DegT/DnrJ/EryC1 family.</text>
</comment>
<feature type="modified residue" description="N6-(pyridoxal phosphate)lysine" evidence="3">
    <location>
        <position position="185"/>
    </location>
</feature>
<dbReference type="Gene3D" id="3.90.1150.10">
    <property type="entry name" value="Aspartate Aminotransferase, domain 1"/>
    <property type="match status" value="1"/>
</dbReference>
<dbReference type="EMBL" id="VDDA01000013">
    <property type="protein sequence ID" value="TNC10235.1"/>
    <property type="molecule type" value="Genomic_DNA"/>
</dbReference>
<dbReference type="CDD" id="cd00616">
    <property type="entry name" value="AHBA_syn"/>
    <property type="match status" value="1"/>
</dbReference>
<dbReference type="InterPro" id="IPR015424">
    <property type="entry name" value="PyrdxlP-dep_Trfase"/>
</dbReference>
<evidence type="ECO:0000256" key="4">
    <source>
        <dbReference type="RuleBase" id="RU004508"/>
    </source>
</evidence>
<organism evidence="5 6">
    <name type="scientific">Methylobacterium terricola</name>
    <dbReference type="NCBI Taxonomy" id="2583531"/>
    <lineage>
        <taxon>Bacteria</taxon>
        <taxon>Pseudomonadati</taxon>
        <taxon>Pseudomonadota</taxon>
        <taxon>Alphaproteobacteria</taxon>
        <taxon>Hyphomicrobiales</taxon>
        <taxon>Methylobacteriaceae</taxon>
        <taxon>Methylobacterium</taxon>
    </lineage>
</organism>
<evidence type="ECO:0000313" key="6">
    <source>
        <dbReference type="Proteomes" id="UP000305267"/>
    </source>
</evidence>
<reference evidence="5 6" key="1">
    <citation type="submission" date="2019-06" db="EMBL/GenBank/DDBJ databases">
        <title>Genome of Methylobacterium sp. 17Sr1-39.</title>
        <authorList>
            <person name="Seo T."/>
        </authorList>
    </citation>
    <scope>NUCLEOTIDE SEQUENCE [LARGE SCALE GENOMIC DNA]</scope>
    <source>
        <strain evidence="5 6">17Sr1-39</strain>
    </source>
</reference>
<evidence type="ECO:0000313" key="5">
    <source>
        <dbReference type="EMBL" id="TNC10235.1"/>
    </source>
</evidence>